<dbReference type="Proteomes" id="UP000004521">
    <property type="component" value="Chromosome I"/>
</dbReference>
<dbReference type="EMBL" id="AHIH01000002">
    <property type="protein sequence ID" value="EHN71260.1"/>
    <property type="molecule type" value="Genomic_DNA"/>
</dbReference>
<name>A0AAV3EWL5_ALIFS</name>
<comment type="caution">
    <text evidence="1">The sequence shown here is derived from an EMBL/GenBank/DDBJ whole genome shotgun (WGS) entry which is preliminary data.</text>
</comment>
<organism evidence="1 2">
    <name type="scientific">Aliivibrio fischeri SR5</name>
    <dbReference type="NCBI Taxonomy" id="1088719"/>
    <lineage>
        <taxon>Bacteria</taxon>
        <taxon>Pseudomonadati</taxon>
        <taxon>Pseudomonadota</taxon>
        <taxon>Gammaproteobacteria</taxon>
        <taxon>Vibrionales</taxon>
        <taxon>Vibrionaceae</taxon>
        <taxon>Aliivibrio</taxon>
    </lineage>
</organism>
<evidence type="ECO:0000313" key="2">
    <source>
        <dbReference type="Proteomes" id="UP000004521"/>
    </source>
</evidence>
<dbReference type="AlphaFoldDB" id="A0AAV3EWL5"/>
<sequence length="66" mass="7740">MFLDLLLQPQALVSHLRLQHLDLKDQWFQQQLLVMHVLYLMLAHAQVHSIHPVVLALHLLLLDALF</sequence>
<gene>
    <name evidence="1" type="ORF">VFSR5_0438</name>
</gene>
<evidence type="ECO:0000313" key="1">
    <source>
        <dbReference type="EMBL" id="EHN71260.1"/>
    </source>
</evidence>
<proteinExistence type="predicted"/>
<protein>
    <submittedName>
        <fullName evidence="1">Uncharacterized protein</fullName>
    </submittedName>
</protein>
<reference evidence="1 2" key="1">
    <citation type="journal article" date="2012" name="J. Bacteriol.">
        <title>Draft Genome Sequence of Vibrio fischeri SR5, a Strain Isolated from the Light Organ of the Mediterranean Squid Sepiola robusta.</title>
        <authorList>
            <person name="Gyllborg M.C."/>
            <person name="Sahl J.W."/>
            <person name="Cronin D.C.III."/>
            <person name="Rasko D.A."/>
            <person name="Mandel M.J."/>
        </authorList>
    </citation>
    <scope>NUCLEOTIDE SEQUENCE [LARGE SCALE GENOMIC DNA]</scope>
    <source>
        <strain evidence="1 2">SR5</strain>
    </source>
</reference>
<accession>A0AAV3EWL5</accession>